<dbReference type="EMBL" id="KE721267">
    <property type="protein sequence ID" value="ERF71036.1"/>
    <property type="molecule type" value="Genomic_DNA"/>
</dbReference>
<organism evidence="2 3">
    <name type="scientific">Endocarpon pusillum (strain Z07020 / HMAS-L-300199)</name>
    <name type="common">Lichen-forming fungus</name>
    <dbReference type="NCBI Taxonomy" id="1263415"/>
    <lineage>
        <taxon>Eukaryota</taxon>
        <taxon>Fungi</taxon>
        <taxon>Dikarya</taxon>
        <taxon>Ascomycota</taxon>
        <taxon>Pezizomycotina</taxon>
        <taxon>Eurotiomycetes</taxon>
        <taxon>Chaetothyriomycetidae</taxon>
        <taxon>Verrucariales</taxon>
        <taxon>Verrucariaceae</taxon>
        <taxon>Endocarpon</taxon>
    </lineage>
</organism>
<keyword evidence="3" id="KW-1185">Reference proteome</keyword>
<reference evidence="3" key="1">
    <citation type="journal article" date="2014" name="BMC Genomics">
        <title>Genome characteristics reveal the impact of lichenization on lichen-forming fungus Endocarpon pusillum Hedwig (Verrucariales, Ascomycota).</title>
        <authorList>
            <person name="Wang Y.-Y."/>
            <person name="Liu B."/>
            <person name="Zhang X.-Y."/>
            <person name="Zhou Q.-M."/>
            <person name="Zhang T."/>
            <person name="Li H."/>
            <person name="Yu Y.-F."/>
            <person name="Zhang X.-L."/>
            <person name="Hao X.-Y."/>
            <person name="Wang M."/>
            <person name="Wang L."/>
            <person name="Wei J.-C."/>
        </authorList>
    </citation>
    <scope>NUCLEOTIDE SEQUENCE [LARGE SCALE GENOMIC DNA]</scope>
    <source>
        <strain evidence="3">Z07020 / HMAS-L-300199</strain>
    </source>
</reference>
<sequence length="318" mass="37708">MAPERPRSVEYDIPFGPRIIERKPEGEVQELYRSARPVRPQHRPILRHPEPERIEADYVELREPGRRRPPPINIRRQVADDFVPLPRPVPSPRYPLDEETPTLEIRTPRQRPIIHTSPSPLREHRRRRASSPSPSPSPVREVERIRICKLDKSDSGKAERYRGRAAEDEIRVERERRRHVEENNRHLAERASREASERRRAQRDAQNAIAQRRSAEIAAAELQQQNERLDRARRLAEREAAILERERLRERDRLREQERVREVSGRPQGAFRLAREPLRSPRDPIHLTTDRGAQVIQAAQANQRLRHRERNSYHDYHD</sequence>
<protein>
    <submittedName>
        <fullName evidence="2">Uncharacterized protein</fullName>
    </submittedName>
</protein>
<feature type="region of interest" description="Disordered" evidence="1">
    <location>
        <begin position="33"/>
        <end position="204"/>
    </location>
</feature>
<name>U1GGX4_ENDPU</name>
<dbReference type="AlphaFoldDB" id="U1GGX4"/>
<dbReference type="GeneID" id="19238361"/>
<evidence type="ECO:0000313" key="3">
    <source>
        <dbReference type="Proteomes" id="UP000019373"/>
    </source>
</evidence>
<dbReference type="Proteomes" id="UP000019373">
    <property type="component" value="Unassembled WGS sequence"/>
</dbReference>
<dbReference type="HOGENOM" id="CLU_874445_0_0_1"/>
<gene>
    <name evidence="2" type="ORF">EPUS_03316</name>
</gene>
<proteinExistence type="predicted"/>
<accession>U1GGX4</accession>
<feature type="compositionally biased region" description="Basic and acidic residues" evidence="1">
    <location>
        <begin position="140"/>
        <end position="203"/>
    </location>
</feature>
<evidence type="ECO:0000313" key="2">
    <source>
        <dbReference type="EMBL" id="ERF71036.1"/>
    </source>
</evidence>
<dbReference type="OrthoDB" id="10559657at2759"/>
<dbReference type="RefSeq" id="XP_007803330.1">
    <property type="nucleotide sequence ID" value="XM_007805139.1"/>
</dbReference>
<evidence type="ECO:0000256" key="1">
    <source>
        <dbReference type="SAM" id="MobiDB-lite"/>
    </source>
</evidence>
<feature type="compositionally biased region" description="Basic and acidic residues" evidence="1">
    <location>
        <begin position="47"/>
        <end position="66"/>
    </location>
</feature>